<feature type="domain" description="DUF5753" evidence="1">
    <location>
        <begin position="17"/>
        <end position="185"/>
    </location>
</feature>
<dbReference type="Pfam" id="PF19054">
    <property type="entry name" value="DUF5753"/>
    <property type="match status" value="1"/>
</dbReference>
<accession>A0ABN2W603</accession>
<protein>
    <recommendedName>
        <fullName evidence="1">DUF5753 domain-containing protein</fullName>
    </recommendedName>
</protein>
<proteinExistence type="predicted"/>
<organism evidence="2 3">
    <name type="scientific">Kitasatospora saccharophila</name>
    <dbReference type="NCBI Taxonomy" id="407973"/>
    <lineage>
        <taxon>Bacteria</taxon>
        <taxon>Bacillati</taxon>
        <taxon>Actinomycetota</taxon>
        <taxon>Actinomycetes</taxon>
        <taxon>Kitasatosporales</taxon>
        <taxon>Streptomycetaceae</taxon>
        <taxon>Kitasatospora</taxon>
    </lineage>
</organism>
<gene>
    <name evidence="2" type="ORF">GCM10009759_03840</name>
</gene>
<comment type="caution">
    <text evidence="2">The sequence shown here is derived from an EMBL/GenBank/DDBJ whole genome shotgun (WGS) entry which is preliminary data.</text>
</comment>
<sequence>MELAAGTVELVPLQSGFLELLRSANHIQAFENTIVQGALQTEAYARAVFEGVRGLYPVSADDIDAAIKARLARRELIDGERQFEIILTEHALTAPFADEDVMRGQLAHLLECLDLPGMTIGVIPQGTVLSQPWAFMLTNAVRVDLDQYGGPLTVTDPAEVARFRGLFAELRGLAVFGDAARTLIASRMPA</sequence>
<dbReference type="InterPro" id="IPR043917">
    <property type="entry name" value="DUF5753"/>
</dbReference>
<evidence type="ECO:0000313" key="2">
    <source>
        <dbReference type="EMBL" id="GAA2084626.1"/>
    </source>
</evidence>
<reference evidence="2 3" key="1">
    <citation type="journal article" date="2019" name="Int. J. Syst. Evol. Microbiol.">
        <title>The Global Catalogue of Microorganisms (GCM) 10K type strain sequencing project: providing services to taxonomists for standard genome sequencing and annotation.</title>
        <authorList>
            <consortium name="The Broad Institute Genomics Platform"/>
            <consortium name="The Broad Institute Genome Sequencing Center for Infectious Disease"/>
            <person name="Wu L."/>
            <person name="Ma J."/>
        </authorList>
    </citation>
    <scope>NUCLEOTIDE SEQUENCE [LARGE SCALE GENOMIC DNA]</scope>
    <source>
        <strain evidence="2 3">JCM 14559</strain>
    </source>
</reference>
<evidence type="ECO:0000259" key="1">
    <source>
        <dbReference type="Pfam" id="PF19054"/>
    </source>
</evidence>
<keyword evidence="3" id="KW-1185">Reference proteome</keyword>
<dbReference type="EMBL" id="BAAANS010000002">
    <property type="protein sequence ID" value="GAA2084626.1"/>
    <property type="molecule type" value="Genomic_DNA"/>
</dbReference>
<dbReference type="Proteomes" id="UP001500897">
    <property type="component" value="Unassembled WGS sequence"/>
</dbReference>
<name>A0ABN2W603_9ACTN</name>
<dbReference type="RefSeq" id="WP_344549901.1">
    <property type="nucleotide sequence ID" value="NZ_BAAANS010000002.1"/>
</dbReference>
<evidence type="ECO:0000313" key="3">
    <source>
        <dbReference type="Proteomes" id="UP001500897"/>
    </source>
</evidence>